<accession>A0A3R7M3Q7</accession>
<reference evidence="2 3" key="1">
    <citation type="submission" date="2018-04" db="EMBL/GenBank/DDBJ databases">
        <authorList>
            <person name="Zhang X."/>
            <person name="Yuan J."/>
            <person name="Li F."/>
            <person name="Xiang J."/>
        </authorList>
    </citation>
    <scope>NUCLEOTIDE SEQUENCE [LARGE SCALE GENOMIC DNA]</scope>
    <source>
        <tissue evidence="2">Muscle</tissue>
    </source>
</reference>
<comment type="caution">
    <text evidence="2">The sequence shown here is derived from an EMBL/GenBank/DDBJ whole genome shotgun (WGS) entry which is preliminary data.</text>
</comment>
<dbReference type="AlphaFoldDB" id="A0A3R7M3Q7"/>
<feature type="transmembrane region" description="Helical" evidence="1">
    <location>
        <begin position="257"/>
        <end position="279"/>
    </location>
</feature>
<feature type="transmembrane region" description="Helical" evidence="1">
    <location>
        <begin position="116"/>
        <end position="137"/>
    </location>
</feature>
<feature type="transmembrane region" description="Helical" evidence="1">
    <location>
        <begin position="172"/>
        <end position="196"/>
    </location>
</feature>
<dbReference type="Proteomes" id="UP000283509">
    <property type="component" value="Unassembled WGS sequence"/>
</dbReference>
<gene>
    <name evidence="2" type="ORF">C7M84_009644</name>
</gene>
<name>A0A3R7M3Q7_PENVA</name>
<evidence type="ECO:0000313" key="2">
    <source>
        <dbReference type="EMBL" id="ROT72024.1"/>
    </source>
</evidence>
<organism evidence="2 3">
    <name type="scientific">Penaeus vannamei</name>
    <name type="common">Whiteleg shrimp</name>
    <name type="synonym">Litopenaeus vannamei</name>
    <dbReference type="NCBI Taxonomy" id="6689"/>
    <lineage>
        <taxon>Eukaryota</taxon>
        <taxon>Metazoa</taxon>
        <taxon>Ecdysozoa</taxon>
        <taxon>Arthropoda</taxon>
        <taxon>Crustacea</taxon>
        <taxon>Multicrustacea</taxon>
        <taxon>Malacostraca</taxon>
        <taxon>Eumalacostraca</taxon>
        <taxon>Eucarida</taxon>
        <taxon>Decapoda</taxon>
        <taxon>Dendrobranchiata</taxon>
        <taxon>Penaeoidea</taxon>
        <taxon>Penaeidae</taxon>
        <taxon>Penaeus</taxon>
    </lineage>
</organism>
<feature type="transmembrane region" description="Helical" evidence="1">
    <location>
        <begin position="149"/>
        <end position="166"/>
    </location>
</feature>
<reference evidence="2 3" key="2">
    <citation type="submission" date="2019-01" db="EMBL/GenBank/DDBJ databases">
        <title>The decoding of complex shrimp genome reveals the adaptation for benthos swimmer, frequently molting mechanism and breeding impact on genome.</title>
        <authorList>
            <person name="Sun Y."/>
            <person name="Gao Y."/>
            <person name="Yu Y."/>
        </authorList>
    </citation>
    <scope>NUCLEOTIDE SEQUENCE [LARGE SCALE GENOMIC DNA]</scope>
    <source>
        <tissue evidence="2">Muscle</tissue>
    </source>
</reference>
<dbReference type="EMBL" id="QCYY01002217">
    <property type="protein sequence ID" value="ROT72024.1"/>
    <property type="molecule type" value="Genomic_DNA"/>
</dbReference>
<proteinExistence type="predicted"/>
<feature type="transmembrane region" description="Helical" evidence="1">
    <location>
        <begin position="77"/>
        <end position="110"/>
    </location>
</feature>
<evidence type="ECO:0000313" key="3">
    <source>
        <dbReference type="Proteomes" id="UP000283509"/>
    </source>
</evidence>
<keyword evidence="3" id="KW-1185">Reference proteome</keyword>
<keyword evidence="1" id="KW-1133">Transmembrane helix</keyword>
<sequence>MPATLFTVPAFVSGGRTQARPGSLSLLLGAPPGRLLQSITPLYLVWSQGIASYSLYRSECKGKHRTWELPSKTFGISYVFLLGLLSVLWMSFCLLLLRVFLFCFLSLSLYHPSLSLYHPFFSFFFAIAAWVFLFFVFPFSPSSGLSSPFFFAIFCPSLYHPFYPFLLLRHGFWSFSSFLSLLSPLFFSFFPCLPLYRPLPLNFPSSSSSSLLSSFPSPLLPPSHSFISPFFLLPFISPLSSSSSSAPSFLLPSISPFFFHLPLHQPLLSSIFLFISPFFPPSSSSSAPSFLLPLHQPLLSSIFLFISPFFPPPLPLLIFLFISPFFLHFLHQPLPPPPSPSSAPSFLLPLHQPLLSFFPFISPFFPPSPSSAPSFLLLPSSSGSWKGAEHNVRRGIRV</sequence>
<evidence type="ECO:0000256" key="1">
    <source>
        <dbReference type="SAM" id="Phobius"/>
    </source>
</evidence>
<keyword evidence="1" id="KW-0472">Membrane</keyword>
<feature type="transmembrane region" description="Helical" evidence="1">
    <location>
        <begin position="291"/>
        <end position="310"/>
    </location>
</feature>
<protein>
    <submittedName>
        <fullName evidence="2">Uncharacterized protein</fullName>
    </submittedName>
</protein>
<keyword evidence="1" id="KW-0812">Transmembrane</keyword>